<evidence type="ECO:0000256" key="1">
    <source>
        <dbReference type="SAM" id="MobiDB-lite"/>
    </source>
</evidence>
<evidence type="ECO:0000313" key="2">
    <source>
        <dbReference type="EMBL" id="KAB1080633.1"/>
    </source>
</evidence>
<dbReference type="EMBL" id="VZZK01000004">
    <property type="protein sequence ID" value="KAB1080633.1"/>
    <property type="molecule type" value="Genomic_DNA"/>
</dbReference>
<proteinExistence type="predicted"/>
<organism evidence="2 3">
    <name type="scientific">Methylobacterium soli</name>
    <dbReference type="NCBI Taxonomy" id="553447"/>
    <lineage>
        <taxon>Bacteria</taxon>
        <taxon>Pseudomonadati</taxon>
        <taxon>Pseudomonadota</taxon>
        <taxon>Alphaproteobacteria</taxon>
        <taxon>Hyphomicrobiales</taxon>
        <taxon>Methylobacteriaceae</taxon>
        <taxon>Methylobacterium</taxon>
    </lineage>
</organism>
<evidence type="ECO:0000313" key="3">
    <source>
        <dbReference type="Proteomes" id="UP000474159"/>
    </source>
</evidence>
<accession>A0A6L3T5M1</accession>
<dbReference type="OrthoDB" id="1404368at2"/>
<gene>
    <name evidence="2" type="ORF">F6X53_05485</name>
</gene>
<dbReference type="Proteomes" id="UP000474159">
    <property type="component" value="Unassembled WGS sequence"/>
</dbReference>
<reference evidence="2 3" key="1">
    <citation type="submission" date="2019-09" db="EMBL/GenBank/DDBJ databases">
        <title>YIM 48816 draft genome.</title>
        <authorList>
            <person name="Jiang L."/>
        </authorList>
    </citation>
    <scope>NUCLEOTIDE SEQUENCE [LARGE SCALE GENOMIC DNA]</scope>
    <source>
        <strain evidence="2 3">YIM 48816</strain>
    </source>
</reference>
<sequence length="97" mass="10589">MLWDAGGEDTYVPFEINASSVFPLPEEAPDDLVAYRQAEVELWGPVATVARASSHATDAEGLAKQPFPFRPRRQAKGPSAAPAYTADECRAWLRVAE</sequence>
<comment type="caution">
    <text evidence="2">The sequence shown here is derived from an EMBL/GenBank/DDBJ whole genome shotgun (WGS) entry which is preliminary data.</text>
</comment>
<dbReference type="AlphaFoldDB" id="A0A6L3T5M1"/>
<feature type="region of interest" description="Disordered" evidence="1">
    <location>
        <begin position="55"/>
        <end position="82"/>
    </location>
</feature>
<keyword evidence="3" id="KW-1185">Reference proteome</keyword>
<name>A0A6L3T5M1_9HYPH</name>
<protein>
    <submittedName>
        <fullName evidence="2">Uncharacterized protein</fullName>
    </submittedName>
</protein>